<dbReference type="EMBL" id="AP024145">
    <property type="protein sequence ID" value="BCM85830.1"/>
    <property type="molecule type" value="Genomic_DNA"/>
</dbReference>
<evidence type="ECO:0000313" key="7">
    <source>
        <dbReference type="EMBL" id="BCM85830.1"/>
    </source>
</evidence>
<dbReference type="InterPro" id="IPR050377">
    <property type="entry name" value="Radical_SAM_PqqE_MftC-like"/>
</dbReference>
<dbReference type="GO" id="GO:0046872">
    <property type="term" value="F:metal ion binding"/>
    <property type="evidence" value="ECO:0007669"/>
    <property type="project" value="UniProtKB-KW"/>
</dbReference>
<evidence type="ECO:0000256" key="3">
    <source>
        <dbReference type="ARBA" id="ARBA00022723"/>
    </source>
</evidence>
<dbReference type="GO" id="GO:0051536">
    <property type="term" value="F:iron-sulfur cluster binding"/>
    <property type="evidence" value="ECO:0007669"/>
    <property type="project" value="UniProtKB-KW"/>
</dbReference>
<feature type="domain" description="Radical SAM core" evidence="6">
    <location>
        <begin position="83"/>
        <end position="307"/>
    </location>
</feature>
<dbReference type="CDD" id="cd01335">
    <property type="entry name" value="Radical_SAM"/>
    <property type="match status" value="1"/>
</dbReference>
<dbReference type="Pfam" id="PF04055">
    <property type="entry name" value="Radical_SAM"/>
    <property type="match status" value="1"/>
</dbReference>
<dbReference type="SFLD" id="SFLDS00029">
    <property type="entry name" value="Radical_SAM"/>
    <property type="match status" value="1"/>
</dbReference>
<reference evidence="7" key="1">
    <citation type="submission" date="2020-11" db="EMBL/GenBank/DDBJ databases">
        <title>Complete genome sequence of a novel pathogenic Methylobacterium strain isolated from rice in Vietnam.</title>
        <authorList>
            <person name="Lai K."/>
            <person name="Okazaki S."/>
            <person name="Higashi K."/>
            <person name="Mori H."/>
            <person name="Toyoda A."/>
            <person name="Kurokawa K."/>
        </authorList>
    </citation>
    <scope>NUCLEOTIDE SEQUENCE</scope>
    <source>
        <strain evidence="7">VL1</strain>
    </source>
</reference>
<dbReference type="SFLD" id="SFLDG01067">
    <property type="entry name" value="SPASM/twitch_domain_containing"/>
    <property type="match status" value="1"/>
</dbReference>
<gene>
    <name evidence="7" type="ORF">mvi_42910</name>
</gene>
<dbReference type="Proteomes" id="UP000663508">
    <property type="component" value="Chromosome"/>
</dbReference>
<dbReference type="PANTHER" id="PTHR11228:SF7">
    <property type="entry name" value="PQQA PEPTIDE CYCLASE"/>
    <property type="match status" value="1"/>
</dbReference>
<dbReference type="AlphaFoldDB" id="A0A8H8WWT2"/>
<protein>
    <recommendedName>
        <fullName evidence="6">Radical SAM core domain-containing protein</fullName>
    </recommendedName>
</protein>
<keyword evidence="4" id="KW-0408">Iron</keyword>
<evidence type="ECO:0000256" key="2">
    <source>
        <dbReference type="ARBA" id="ARBA00022691"/>
    </source>
</evidence>
<keyword evidence="3" id="KW-0479">Metal-binding</keyword>
<dbReference type="PANTHER" id="PTHR11228">
    <property type="entry name" value="RADICAL SAM DOMAIN PROTEIN"/>
    <property type="match status" value="1"/>
</dbReference>
<dbReference type="RefSeq" id="WP_207178774.1">
    <property type="nucleotide sequence ID" value="NZ_AP024145.1"/>
</dbReference>
<keyword evidence="5" id="KW-0411">Iron-sulfur</keyword>
<dbReference type="InterPro" id="IPR058240">
    <property type="entry name" value="rSAM_sf"/>
</dbReference>
<dbReference type="InterPro" id="IPR013785">
    <property type="entry name" value="Aldolase_TIM"/>
</dbReference>
<dbReference type="GO" id="GO:0003824">
    <property type="term" value="F:catalytic activity"/>
    <property type="evidence" value="ECO:0007669"/>
    <property type="project" value="InterPro"/>
</dbReference>
<dbReference type="PROSITE" id="PS51918">
    <property type="entry name" value="RADICAL_SAM"/>
    <property type="match status" value="1"/>
</dbReference>
<sequence>MDCRILRQLTLKADGHLSCDDSNGYYIHVGDVANKPGWSIRQVFGGAIYEHIRRSFQDGRVPWPGKCETCDCFSPHDQPVDTLESRVRIMVEPTLDCRLACPSCKRRQELGRRRSDDHLSPELLGNLIRSCVRSDIAVDEVHYLGWGEPLLHPNFRDLVETVRALSPGTIQEVTTTGNADFRASLGGTYIDRVVVSCDGVRQEEYQKYRINGSLEEALRFMRDAKLHGHPDTFVEWKYILFDGNDHPDDLIRAQVLADEFGLDSLLFIVTNSKTRSLRYTNDTMAEIPIRSRRTKISPAAAMMIGSRVSGHLDPARSQLGDRENASLYIDECRVTRGNMLTVSGWSLGADGSYVDEVELIAGSHRQVTQTHDLRHDVAAARSNAQGARCGFLFRVPLGGQSMPDALALTVRLRNHTQDFSAAVQWPAAG</sequence>
<evidence type="ECO:0000313" key="8">
    <source>
        <dbReference type="Proteomes" id="UP000663508"/>
    </source>
</evidence>
<evidence type="ECO:0000256" key="1">
    <source>
        <dbReference type="ARBA" id="ARBA00001966"/>
    </source>
</evidence>
<dbReference type="InterPro" id="IPR007197">
    <property type="entry name" value="rSAM"/>
</dbReference>
<evidence type="ECO:0000256" key="5">
    <source>
        <dbReference type="ARBA" id="ARBA00023014"/>
    </source>
</evidence>
<dbReference type="KEGG" id="mind:mvi_42910"/>
<keyword evidence="2" id="KW-0949">S-adenosyl-L-methionine</keyword>
<dbReference type="SUPFAM" id="SSF102114">
    <property type="entry name" value="Radical SAM enzymes"/>
    <property type="match status" value="1"/>
</dbReference>
<organism evidence="7 8">
    <name type="scientific">Methylobacterium indicum</name>
    <dbReference type="NCBI Taxonomy" id="1775910"/>
    <lineage>
        <taxon>Bacteria</taxon>
        <taxon>Pseudomonadati</taxon>
        <taxon>Pseudomonadota</taxon>
        <taxon>Alphaproteobacteria</taxon>
        <taxon>Hyphomicrobiales</taxon>
        <taxon>Methylobacteriaceae</taxon>
        <taxon>Methylobacterium</taxon>
    </lineage>
</organism>
<evidence type="ECO:0000259" key="6">
    <source>
        <dbReference type="PROSITE" id="PS51918"/>
    </source>
</evidence>
<evidence type="ECO:0000256" key="4">
    <source>
        <dbReference type="ARBA" id="ARBA00023004"/>
    </source>
</evidence>
<comment type="cofactor">
    <cofactor evidence="1">
        <name>[4Fe-4S] cluster</name>
        <dbReference type="ChEBI" id="CHEBI:49883"/>
    </cofactor>
</comment>
<accession>A0A8H8WWT2</accession>
<proteinExistence type="predicted"/>
<dbReference type="Gene3D" id="3.20.20.70">
    <property type="entry name" value="Aldolase class I"/>
    <property type="match status" value="1"/>
</dbReference>
<name>A0A8H8WWT2_9HYPH</name>